<evidence type="ECO:0000313" key="4">
    <source>
        <dbReference type="Proteomes" id="UP000815325"/>
    </source>
</evidence>
<protein>
    <recommendedName>
        <fullName evidence="5">Flagellar associated protein</fullName>
    </recommendedName>
</protein>
<reference evidence="3" key="1">
    <citation type="submission" date="2017-08" db="EMBL/GenBank/DDBJ databases">
        <authorList>
            <person name="Polle J.E."/>
            <person name="Barry K."/>
            <person name="Cushman J."/>
            <person name="Schmutz J."/>
            <person name="Tran D."/>
            <person name="Hathwaick L.T."/>
            <person name="Yim W.C."/>
            <person name="Jenkins J."/>
            <person name="Mckie-Krisberg Z.M."/>
            <person name="Prochnik S."/>
            <person name="Lindquist E."/>
            <person name="Dockter R.B."/>
            <person name="Adam C."/>
            <person name="Molina H."/>
            <person name="Bunkerborg J."/>
            <person name="Jin E."/>
            <person name="Buchheim M."/>
            <person name="Magnuson J."/>
        </authorList>
    </citation>
    <scope>NUCLEOTIDE SEQUENCE</scope>
    <source>
        <strain evidence="3">CCAP 19/18</strain>
    </source>
</reference>
<keyword evidence="4" id="KW-1185">Reference proteome</keyword>
<evidence type="ECO:0008006" key="5">
    <source>
        <dbReference type="Google" id="ProtNLM"/>
    </source>
</evidence>
<evidence type="ECO:0000256" key="2">
    <source>
        <dbReference type="SAM" id="MobiDB-lite"/>
    </source>
</evidence>
<sequence length="114" mass="12675">MTYVPANVKKLMKENNQFAAATEHAQSLRVGNTTAGWHEKDFQRQTANLNTSRMSGPRSISSNPTVAHDTGAHTGLQVAKLARQERLKELYAEEARAYEQELQALGLALLKPRD</sequence>
<feature type="region of interest" description="Disordered" evidence="2">
    <location>
        <begin position="49"/>
        <end position="71"/>
    </location>
</feature>
<organism evidence="3 4">
    <name type="scientific">Dunaliella salina</name>
    <name type="common">Green alga</name>
    <name type="synonym">Protococcus salinus</name>
    <dbReference type="NCBI Taxonomy" id="3046"/>
    <lineage>
        <taxon>Eukaryota</taxon>
        <taxon>Viridiplantae</taxon>
        <taxon>Chlorophyta</taxon>
        <taxon>core chlorophytes</taxon>
        <taxon>Chlorophyceae</taxon>
        <taxon>CS clade</taxon>
        <taxon>Chlamydomonadales</taxon>
        <taxon>Dunaliellaceae</taxon>
        <taxon>Dunaliella</taxon>
    </lineage>
</organism>
<keyword evidence="1" id="KW-0175">Coiled coil</keyword>
<evidence type="ECO:0000256" key="1">
    <source>
        <dbReference type="SAM" id="Coils"/>
    </source>
</evidence>
<dbReference type="EMBL" id="MU069868">
    <property type="protein sequence ID" value="KAF5832497.1"/>
    <property type="molecule type" value="Genomic_DNA"/>
</dbReference>
<accession>A0ABQ7GD20</accession>
<name>A0ABQ7GD20_DUNSA</name>
<dbReference type="Pfam" id="PF15104">
    <property type="entry name" value="CFAP141"/>
    <property type="match status" value="1"/>
</dbReference>
<dbReference type="InterPro" id="IPR029375">
    <property type="entry name" value="CFAP141"/>
</dbReference>
<evidence type="ECO:0000313" key="3">
    <source>
        <dbReference type="EMBL" id="KAF5832497.1"/>
    </source>
</evidence>
<feature type="compositionally biased region" description="Polar residues" evidence="2">
    <location>
        <begin position="49"/>
        <end position="65"/>
    </location>
</feature>
<feature type="coiled-coil region" evidence="1">
    <location>
        <begin position="81"/>
        <end position="108"/>
    </location>
</feature>
<gene>
    <name evidence="3" type="ORF">DUNSADRAFT_11597</name>
</gene>
<dbReference type="Proteomes" id="UP000815325">
    <property type="component" value="Unassembled WGS sequence"/>
</dbReference>
<comment type="caution">
    <text evidence="3">The sequence shown here is derived from an EMBL/GenBank/DDBJ whole genome shotgun (WGS) entry which is preliminary data.</text>
</comment>
<proteinExistence type="predicted"/>